<evidence type="ECO:0000313" key="6">
    <source>
        <dbReference type="EMBL" id="KAH7324988.1"/>
    </source>
</evidence>
<dbReference type="InterPro" id="IPR038718">
    <property type="entry name" value="SNF2-like_sf"/>
</dbReference>
<evidence type="ECO:0000256" key="1">
    <source>
        <dbReference type="ARBA" id="ARBA00022741"/>
    </source>
</evidence>
<feature type="domain" description="Helicase C-terminal" evidence="5">
    <location>
        <begin position="826"/>
        <end position="978"/>
    </location>
</feature>
<dbReference type="Gene3D" id="3.40.50.10810">
    <property type="entry name" value="Tandem AAA-ATPase domain"/>
    <property type="match status" value="1"/>
</dbReference>
<dbReference type="OrthoDB" id="448448at2759"/>
<dbReference type="CDD" id="cd18793">
    <property type="entry name" value="SF2_C_SNF"/>
    <property type="match status" value="1"/>
</dbReference>
<dbReference type="SUPFAM" id="SSF52540">
    <property type="entry name" value="P-loop containing nucleoside triphosphate hydrolases"/>
    <property type="match status" value="2"/>
</dbReference>
<dbReference type="InterPro" id="IPR049730">
    <property type="entry name" value="SNF2/RAD54-like_C"/>
</dbReference>
<gene>
    <name evidence="6" type="ORF">B0I35DRAFT_425352</name>
</gene>
<keyword evidence="1" id="KW-0547">Nucleotide-binding</keyword>
<dbReference type="GO" id="GO:0006281">
    <property type="term" value="P:DNA repair"/>
    <property type="evidence" value="ECO:0007669"/>
    <property type="project" value="TreeGrafter"/>
</dbReference>
<dbReference type="CDD" id="cd18008">
    <property type="entry name" value="DEXDc_SHPRH-like"/>
    <property type="match status" value="1"/>
</dbReference>
<organism evidence="6 7">
    <name type="scientific">Stachybotrys elegans</name>
    <dbReference type="NCBI Taxonomy" id="80388"/>
    <lineage>
        <taxon>Eukaryota</taxon>
        <taxon>Fungi</taxon>
        <taxon>Dikarya</taxon>
        <taxon>Ascomycota</taxon>
        <taxon>Pezizomycotina</taxon>
        <taxon>Sordariomycetes</taxon>
        <taxon>Hypocreomycetidae</taxon>
        <taxon>Hypocreales</taxon>
        <taxon>Stachybotryaceae</taxon>
        <taxon>Stachybotrys</taxon>
    </lineage>
</organism>
<proteinExistence type="predicted"/>
<dbReference type="PANTHER" id="PTHR45626">
    <property type="entry name" value="TRANSCRIPTION TERMINATION FACTOR 2-RELATED"/>
    <property type="match status" value="1"/>
</dbReference>
<dbReference type="Proteomes" id="UP000813444">
    <property type="component" value="Unassembled WGS sequence"/>
</dbReference>
<keyword evidence="3" id="KW-0067">ATP-binding</keyword>
<name>A0A8K0T3H6_9HYPO</name>
<dbReference type="AlphaFoldDB" id="A0A8K0T3H6"/>
<dbReference type="PROSITE" id="PS51192">
    <property type="entry name" value="HELICASE_ATP_BIND_1"/>
    <property type="match status" value="1"/>
</dbReference>
<sequence>MGSSDHGQPAKRQRLDETWQRQTAAQCHYLTPLHLALGSHAPGAQPAPSHGSMTFHRDSATTTPFIGRLEPPRPPQTPANAFASHSFHTDRVGFGFGFGSSLVTQQPYQPPQWQPKPGFEQNPMVVEDLLARGPDHAQGTLYGANVTSNLAVSEATPLEQLVCFGMVSGLSGTCEGRIGQAIPKGSLVKMESAERFFLVDHKDVRGRLHADHGQMMQGLLDDKTLTLFVTCTFNTIEQKMRNSAKSSAVTPCSLDIVVYGPSDLYEEIGSWFEEYDIFLQDPRTCHLDRRYTNPHRLSSIDASQCPLLSEVVSKSSTVMQLSEIAQGPDSLSTLSVTQDLEEAPQPAAVRTALKRHQKQALSFMLSREDGWGFYQQRPDIWEIVDTTQTRQYLNAVSGVSQPEEPAAFAGGIVADPMGLGKTLTMISLVTTDMEREEPLPSSLDMEIEKVQIMATLIIVPPPLLGTWEHELDTHVVPGAMQHRRHHGKTRMRGKLDLEGIHVVLTTYHTVSAEWGSDSSGESSVLFSIKWNRIILDEAHLVRNAKSRMAKAVCSLDAKARWAVTGTPIQNHLPDFAALLQFIRVYPYDDPRYFDSDIASLWKFGEEAEAVERLKRLSRHILLRRPKDTIDLPARHDLLCPVDFSRDEKTVYNKIRTQTIKKLDESLYDQSGSYKASSYMNALQQIESLRLFCDLGVQFQAHHAQRETENLEITPDNWSVMTAQRAFSIQQEMHSIFCLQCDSAFEPSQSSLEADDALPQFAHFSSCLRFACANCTNKLNRHNQLFDCGHQPSCPTALVSLSNNTMDDASSLPDLGLDYSSDTLSSKVQTLIRDIMSRPPHEKCIVFSTWRLTLNMVQKGLEEARIPCVRFDGKVPQRDRQPLVERFNTDPGLRVMLLTLSCGAVGLTLTAANRAYLMEPHWNPTLEDQALARVHRLGQTKEVTTIRFYIRDSFEEKVMELQESKRSLAGVLLSPHEGGQADDSKQGELQVRECFSLFP</sequence>
<dbReference type="EMBL" id="JAGPNK010000003">
    <property type="protein sequence ID" value="KAH7324988.1"/>
    <property type="molecule type" value="Genomic_DNA"/>
</dbReference>
<protein>
    <submittedName>
        <fullName evidence="6">SNF2 family N-terminal domain-containing protein</fullName>
    </submittedName>
</protein>
<evidence type="ECO:0000256" key="3">
    <source>
        <dbReference type="ARBA" id="ARBA00022840"/>
    </source>
</evidence>
<reference evidence="6" key="1">
    <citation type="journal article" date="2021" name="Nat. Commun.">
        <title>Genetic determinants of endophytism in the Arabidopsis root mycobiome.</title>
        <authorList>
            <person name="Mesny F."/>
            <person name="Miyauchi S."/>
            <person name="Thiergart T."/>
            <person name="Pickel B."/>
            <person name="Atanasova L."/>
            <person name="Karlsson M."/>
            <person name="Huettel B."/>
            <person name="Barry K.W."/>
            <person name="Haridas S."/>
            <person name="Chen C."/>
            <person name="Bauer D."/>
            <person name="Andreopoulos W."/>
            <person name="Pangilinan J."/>
            <person name="LaButti K."/>
            <person name="Riley R."/>
            <person name="Lipzen A."/>
            <person name="Clum A."/>
            <person name="Drula E."/>
            <person name="Henrissat B."/>
            <person name="Kohler A."/>
            <person name="Grigoriev I.V."/>
            <person name="Martin F.M."/>
            <person name="Hacquard S."/>
        </authorList>
    </citation>
    <scope>NUCLEOTIDE SEQUENCE</scope>
    <source>
        <strain evidence="6">MPI-CAGE-CH-0235</strain>
    </source>
</reference>
<dbReference type="PANTHER" id="PTHR45626:SF22">
    <property type="entry name" value="DNA REPAIR PROTEIN RAD5"/>
    <property type="match status" value="1"/>
</dbReference>
<keyword evidence="7" id="KW-1185">Reference proteome</keyword>
<evidence type="ECO:0000313" key="7">
    <source>
        <dbReference type="Proteomes" id="UP000813444"/>
    </source>
</evidence>
<dbReference type="InterPro" id="IPR001650">
    <property type="entry name" value="Helicase_C-like"/>
</dbReference>
<dbReference type="SMART" id="SM00490">
    <property type="entry name" value="HELICc"/>
    <property type="match status" value="1"/>
</dbReference>
<dbReference type="InterPro" id="IPR014001">
    <property type="entry name" value="Helicase_ATP-bd"/>
</dbReference>
<dbReference type="InterPro" id="IPR000330">
    <property type="entry name" value="SNF2_N"/>
</dbReference>
<dbReference type="InterPro" id="IPR027417">
    <property type="entry name" value="P-loop_NTPase"/>
</dbReference>
<comment type="caution">
    <text evidence="6">The sequence shown here is derived from an EMBL/GenBank/DDBJ whole genome shotgun (WGS) entry which is preliminary data.</text>
</comment>
<dbReference type="GO" id="GO:0008094">
    <property type="term" value="F:ATP-dependent activity, acting on DNA"/>
    <property type="evidence" value="ECO:0007669"/>
    <property type="project" value="TreeGrafter"/>
</dbReference>
<accession>A0A8K0T3H6</accession>
<dbReference type="Pfam" id="PF00271">
    <property type="entry name" value="Helicase_C"/>
    <property type="match status" value="1"/>
</dbReference>
<dbReference type="Pfam" id="PF00176">
    <property type="entry name" value="SNF2-rel_dom"/>
    <property type="match status" value="1"/>
</dbReference>
<dbReference type="PROSITE" id="PS51194">
    <property type="entry name" value="HELICASE_CTER"/>
    <property type="match status" value="1"/>
</dbReference>
<evidence type="ECO:0000256" key="2">
    <source>
        <dbReference type="ARBA" id="ARBA00022801"/>
    </source>
</evidence>
<feature type="domain" description="Helicase ATP-binding" evidence="4">
    <location>
        <begin position="402"/>
        <end position="585"/>
    </location>
</feature>
<dbReference type="GO" id="GO:0016787">
    <property type="term" value="F:hydrolase activity"/>
    <property type="evidence" value="ECO:0007669"/>
    <property type="project" value="UniProtKB-KW"/>
</dbReference>
<dbReference type="SMART" id="SM00487">
    <property type="entry name" value="DEXDc"/>
    <property type="match status" value="1"/>
</dbReference>
<evidence type="ECO:0000259" key="5">
    <source>
        <dbReference type="PROSITE" id="PS51194"/>
    </source>
</evidence>
<dbReference type="Gene3D" id="3.40.50.300">
    <property type="entry name" value="P-loop containing nucleotide triphosphate hydrolases"/>
    <property type="match status" value="1"/>
</dbReference>
<dbReference type="GO" id="GO:0005524">
    <property type="term" value="F:ATP binding"/>
    <property type="evidence" value="ECO:0007669"/>
    <property type="project" value="UniProtKB-KW"/>
</dbReference>
<keyword evidence="2" id="KW-0378">Hydrolase</keyword>
<dbReference type="GO" id="GO:0005634">
    <property type="term" value="C:nucleus"/>
    <property type="evidence" value="ECO:0007669"/>
    <property type="project" value="TreeGrafter"/>
</dbReference>
<dbReference type="InterPro" id="IPR050628">
    <property type="entry name" value="SNF2_RAD54_helicase_TF"/>
</dbReference>
<evidence type="ECO:0000259" key="4">
    <source>
        <dbReference type="PROSITE" id="PS51192"/>
    </source>
</evidence>